<comment type="caution">
    <text evidence="3">The sequence shown here is derived from an EMBL/GenBank/DDBJ whole genome shotgun (WGS) entry which is preliminary data.</text>
</comment>
<feature type="region of interest" description="Disordered" evidence="1">
    <location>
        <begin position="53"/>
        <end position="124"/>
    </location>
</feature>
<dbReference type="AlphaFoldDB" id="A0ABD0KFC5"/>
<evidence type="ECO:0000256" key="2">
    <source>
        <dbReference type="SAM" id="Phobius"/>
    </source>
</evidence>
<sequence>MVKTTTLFHTGEQSGAINIIGVVMGIIVCIVLIAVCVIIFKCKRRRLEKMTKVQTIEDQSRTSPKSDPACDSHFTSEDEISTNRRRNFTEFSDDSTVALHPSDAGEDISTHSTEEQPVDEDLRRSLHFDADIH</sequence>
<keyword evidence="4" id="KW-1185">Reference proteome</keyword>
<evidence type="ECO:0000256" key="1">
    <source>
        <dbReference type="SAM" id="MobiDB-lite"/>
    </source>
</evidence>
<keyword evidence="2" id="KW-0812">Transmembrane</keyword>
<feature type="compositionally biased region" description="Polar residues" evidence="1">
    <location>
        <begin position="53"/>
        <end position="65"/>
    </location>
</feature>
<feature type="compositionally biased region" description="Basic and acidic residues" evidence="1">
    <location>
        <begin position="108"/>
        <end position="124"/>
    </location>
</feature>
<keyword evidence="2" id="KW-0472">Membrane</keyword>
<evidence type="ECO:0000313" key="4">
    <source>
        <dbReference type="Proteomes" id="UP001519460"/>
    </source>
</evidence>
<reference evidence="3 4" key="1">
    <citation type="journal article" date="2023" name="Sci. Data">
        <title>Genome assembly of the Korean intertidal mud-creeper Batillaria attramentaria.</title>
        <authorList>
            <person name="Patra A.K."/>
            <person name="Ho P.T."/>
            <person name="Jun S."/>
            <person name="Lee S.J."/>
            <person name="Kim Y."/>
            <person name="Won Y.J."/>
        </authorList>
    </citation>
    <scope>NUCLEOTIDE SEQUENCE [LARGE SCALE GENOMIC DNA]</scope>
    <source>
        <strain evidence="3">Wonlab-2016</strain>
    </source>
</reference>
<evidence type="ECO:0000313" key="3">
    <source>
        <dbReference type="EMBL" id="KAK7485717.1"/>
    </source>
</evidence>
<name>A0ABD0KFC5_9CAEN</name>
<feature type="transmembrane region" description="Helical" evidence="2">
    <location>
        <begin position="16"/>
        <end position="40"/>
    </location>
</feature>
<accession>A0ABD0KFC5</accession>
<gene>
    <name evidence="3" type="ORF">BaRGS_00023018</name>
</gene>
<keyword evidence="2" id="KW-1133">Transmembrane helix</keyword>
<proteinExistence type="predicted"/>
<dbReference type="Proteomes" id="UP001519460">
    <property type="component" value="Unassembled WGS sequence"/>
</dbReference>
<dbReference type="EMBL" id="JACVVK020000190">
    <property type="protein sequence ID" value="KAK7485717.1"/>
    <property type="molecule type" value="Genomic_DNA"/>
</dbReference>
<protein>
    <submittedName>
        <fullName evidence="3">Uncharacterized protein</fullName>
    </submittedName>
</protein>
<organism evidence="3 4">
    <name type="scientific">Batillaria attramentaria</name>
    <dbReference type="NCBI Taxonomy" id="370345"/>
    <lineage>
        <taxon>Eukaryota</taxon>
        <taxon>Metazoa</taxon>
        <taxon>Spiralia</taxon>
        <taxon>Lophotrochozoa</taxon>
        <taxon>Mollusca</taxon>
        <taxon>Gastropoda</taxon>
        <taxon>Caenogastropoda</taxon>
        <taxon>Sorbeoconcha</taxon>
        <taxon>Cerithioidea</taxon>
        <taxon>Batillariidae</taxon>
        <taxon>Batillaria</taxon>
    </lineage>
</organism>